<dbReference type="InterPro" id="IPR000843">
    <property type="entry name" value="HTH_LacI"/>
</dbReference>
<dbReference type="InterPro" id="IPR010982">
    <property type="entry name" value="Lambda_DNA-bd_dom_sf"/>
</dbReference>
<keyword evidence="2" id="KW-0238">DNA-binding</keyword>
<protein>
    <submittedName>
        <fullName evidence="5">LacI family transcriptional regulator</fullName>
    </submittedName>
</protein>
<dbReference type="AlphaFoldDB" id="A0A558AM59"/>
<keyword evidence="1" id="KW-0805">Transcription regulation</keyword>
<feature type="domain" description="HTH lacI-type" evidence="4">
    <location>
        <begin position="4"/>
        <end position="59"/>
    </location>
</feature>
<dbReference type="CDD" id="cd06267">
    <property type="entry name" value="PBP1_LacI_sugar_binding-like"/>
    <property type="match status" value="1"/>
</dbReference>
<dbReference type="RefSeq" id="WP_144633410.1">
    <property type="nucleotide sequence ID" value="NZ_BNAX01000014.1"/>
</dbReference>
<organism evidence="5 6">
    <name type="scientific">Amycolatopsis acidiphila</name>
    <dbReference type="NCBI Taxonomy" id="715473"/>
    <lineage>
        <taxon>Bacteria</taxon>
        <taxon>Bacillati</taxon>
        <taxon>Actinomycetota</taxon>
        <taxon>Actinomycetes</taxon>
        <taxon>Pseudonocardiales</taxon>
        <taxon>Pseudonocardiaceae</taxon>
        <taxon>Amycolatopsis</taxon>
    </lineage>
</organism>
<comment type="caution">
    <text evidence="5">The sequence shown here is derived from an EMBL/GenBank/DDBJ whole genome shotgun (WGS) entry which is preliminary data.</text>
</comment>
<accession>A0A558AM59</accession>
<proteinExistence type="predicted"/>
<dbReference type="GO" id="GO:0000976">
    <property type="term" value="F:transcription cis-regulatory region binding"/>
    <property type="evidence" value="ECO:0007669"/>
    <property type="project" value="TreeGrafter"/>
</dbReference>
<dbReference type="Pfam" id="PF13377">
    <property type="entry name" value="Peripla_BP_3"/>
    <property type="match status" value="1"/>
</dbReference>
<dbReference type="EMBL" id="VJZA01000003">
    <property type="protein sequence ID" value="TVT25343.1"/>
    <property type="molecule type" value="Genomic_DNA"/>
</dbReference>
<dbReference type="Proteomes" id="UP000318578">
    <property type="component" value="Unassembled WGS sequence"/>
</dbReference>
<dbReference type="PANTHER" id="PTHR30146:SF153">
    <property type="entry name" value="LACTOSE OPERON REPRESSOR"/>
    <property type="match status" value="1"/>
</dbReference>
<dbReference type="SMART" id="SM00354">
    <property type="entry name" value="HTH_LACI"/>
    <property type="match status" value="1"/>
</dbReference>
<dbReference type="PROSITE" id="PS00356">
    <property type="entry name" value="HTH_LACI_1"/>
    <property type="match status" value="1"/>
</dbReference>
<dbReference type="OrthoDB" id="3595338at2"/>
<dbReference type="InterPro" id="IPR028082">
    <property type="entry name" value="Peripla_BP_I"/>
</dbReference>
<dbReference type="Gene3D" id="1.10.260.40">
    <property type="entry name" value="lambda repressor-like DNA-binding domains"/>
    <property type="match status" value="1"/>
</dbReference>
<dbReference type="CDD" id="cd01392">
    <property type="entry name" value="HTH_LacI"/>
    <property type="match status" value="1"/>
</dbReference>
<dbReference type="Gene3D" id="3.40.50.2300">
    <property type="match status" value="2"/>
</dbReference>
<sequence length="344" mass="37120">MRPVTLLEVARHAGVSQATASRVLNGSPRIPGAGLTERVRKAAAELGYVPNAQAQALARSLTGLVGLVVRDIADPYFSSIARGVQHVAREHDRQVLLSCTEGDLGAELEAVTSFISHRADALILVGSQLTRRSEHDRLLSSELKRYHDLGGQVAVIGQARPGVDSVVPENRAGAAALAEALVGQGHRRFAVLTGPVELRTAVDRTTGFTEALRRHGLEPVAMVPGEFTRDGGFDACRRLVDEFGLARGRNGMCLLVVNDVMAIGAMACLRDRGMRVPQDVQVAGFDDIVTVKDHVPALTTVCLPLEEMGKTAMRMVLTDTARRRPRSMTVRGEVMLRDSTRLRS</sequence>
<reference evidence="5 6" key="1">
    <citation type="submission" date="2019-07" db="EMBL/GenBank/DDBJ databases">
        <title>New species of Amycolatopsis and Streptomyces.</title>
        <authorList>
            <person name="Duangmal K."/>
            <person name="Teo W.F.A."/>
            <person name="Lipun K."/>
        </authorList>
    </citation>
    <scope>NUCLEOTIDE SEQUENCE [LARGE SCALE GENOMIC DNA]</scope>
    <source>
        <strain evidence="5 6">JCM 30562</strain>
    </source>
</reference>
<keyword evidence="3" id="KW-0804">Transcription</keyword>
<dbReference type="PROSITE" id="PS50932">
    <property type="entry name" value="HTH_LACI_2"/>
    <property type="match status" value="1"/>
</dbReference>
<keyword evidence="6" id="KW-1185">Reference proteome</keyword>
<name>A0A558AM59_9PSEU</name>
<evidence type="ECO:0000256" key="3">
    <source>
        <dbReference type="ARBA" id="ARBA00023163"/>
    </source>
</evidence>
<evidence type="ECO:0000259" key="4">
    <source>
        <dbReference type="PROSITE" id="PS50932"/>
    </source>
</evidence>
<dbReference type="SUPFAM" id="SSF53822">
    <property type="entry name" value="Periplasmic binding protein-like I"/>
    <property type="match status" value="1"/>
</dbReference>
<evidence type="ECO:0000313" key="5">
    <source>
        <dbReference type="EMBL" id="TVT25343.1"/>
    </source>
</evidence>
<dbReference type="Pfam" id="PF00356">
    <property type="entry name" value="LacI"/>
    <property type="match status" value="1"/>
</dbReference>
<dbReference type="GO" id="GO:0003700">
    <property type="term" value="F:DNA-binding transcription factor activity"/>
    <property type="evidence" value="ECO:0007669"/>
    <property type="project" value="TreeGrafter"/>
</dbReference>
<dbReference type="SUPFAM" id="SSF47413">
    <property type="entry name" value="lambda repressor-like DNA-binding domains"/>
    <property type="match status" value="1"/>
</dbReference>
<evidence type="ECO:0000313" key="6">
    <source>
        <dbReference type="Proteomes" id="UP000318578"/>
    </source>
</evidence>
<evidence type="ECO:0000256" key="1">
    <source>
        <dbReference type="ARBA" id="ARBA00023015"/>
    </source>
</evidence>
<dbReference type="InterPro" id="IPR046335">
    <property type="entry name" value="LacI/GalR-like_sensor"/>
</dbReference>
<evidence type="ECO:0000256" key="2">
    <source>
        <dbReference type="ARBA" id="ARBA00023125"/>
    </source>
</evidence>
<dbReference type="PANTHER" id="PTHR30146">
    <property type="entry name" value="LACI-RELATED TRANSCRIPTIONAL REPRESSOR"/>
    <property type="match status" value="1"/>
</dbReference>
<gene>
    <name evidence="5" type="ORF">FNH06_03495</name>
</gene>